<comment type="caution">
    <text evidence="2">The sequence shown here is derived from an EMBL/GenBank/DDBJ whole genome shotgun (WGS) entry which is preliminary data.</text>
</comment>
<dbReference type="AlphaFoldDB" id="A0A9Q9RRM4"/>
<feature type="region of interest" description="Disordered" evidence="1">
    <location>
        <begin position="1"/>
        <end position="54"/>
    </location>
</feature>
<sequence>MSRSHSGQPSLSNGDPSRPSEIGLQSSRELEFILEDPPSRKETTARAGPSEELPHQFVSLVRDLSCDDGQLKRRRQEGLDGPRKVWEKLAKLKMIDLTRNPYQRLTLEPWHELVIIAATRVDRHLGNNETAASTVLQLNGRVLARDTVTRDQRVVQDVIQLADHLYLHWKHDFALELPLLMNCPISFLRQQSTQKFAQLKLLLQEQKPSPKIKSSLKLYLPFLVRLLRPEYGLSDIQKALKTSVFNQTDWDTFRKALDGPAPEYDPIRDAWTAGGPSNGLELSEFIDYGKNYPAKVHIPIFGFKAFETSPDLQRKVAYASENQTGHIPTSPDMFAYDWAEDIHGPVKEQVLRDLAKSGFIQADDVYIKKVSVSHGLTSTTVPTGRLQIIVPLEDSPCTVSLSGQGSSTTVKWNTETAYMLAQEMTLSASGWIKYISLLATT</sequence>
<protein>
    <submittedName>
        <fullName evidence="2">Uncharacterized protein</fullName>
    </submittedName>
</protein>
<accession>A0A9Q9RRM4</accession>
<reference evidence="2" key="1">
    <citation type="submission" date="2019-05" db="EMBL/GenBank/DDBJ databases">
        <authorList>
            <person name="Piombo E."/>
        </authorList>
    </citation>
    <scope>NUCLEOTIDE SEQUENCE</scope>
    <source>
        <strain evidence="2">C2S</strain>
    </source>
</reference>
<feature type="compositionally biased region" description="Polar residues" evidence="1">
    <location>
        <begin position="1"/>
        <end position="15"/>
    </location>
</feature>
<dbReference type="Proteomes" id="UP000760494">
    <property type="component" value="Unassembled WGS sequence"/>
</dbReference>
<gene>
    <name evidence="2" type="ORF">C2S_9279</name>
</gene>
<evidence type="ECO:0000256" key="1">
    <source>
        <dbReference type="SAM" id="MobiDB-lite"/>
    </source>
</evidence>
<evidence type="ECO:0000313" key="3">
    <source>
        <dbReference type="Proteomes" id="UP000760494"/>
    </source>
</evidence>
<organism evidence="2 3">
    <name type="scientific">Fusarium fujikuroi</name>
    <name type="common">Bakanae and foot rot disease fungus</name>
    <name type="synonym">Gibberella fujikuroi</name>
    <dbReference type="NCBI Taxonomy" id="5127"/>
    <lineage>
        <taxon>Eukaryota</taxon>
        <taxon>Fungi</taxon>
        <taxon>Dikarya</taxon>
        <taxon>Ascomycota</taxon>
        <taxon>Pezizomycotina</taxon>
        <taxon>Sordariomycetes</taxon>
        <taxon>Hypocreomycetidae</taxon>
        <taxon>Hypocreales</taxon>
        <taxon>Nectriaceae</taxon>
        <taxon>Fusarium</taxon>
        <taxon>Fusarium fujikuroi species complex</taxon>
    </lineage>
</organism>
<name>A0A9Q9RRM4_FUSFU</name>
<evidence type="ECO:0000313" key="2">
    <source>
        <dbReference type="EMBL" id="VTT73811.1"/>
    </source>
</evidence>
<dbReference type="EMBL" id="CABFJX010000371">
    <property type="protein sequence ID" value="VTT73811.1"/>
    <property type="molecule type" value="Genomic_DNA"/>
</dbReference>
<proteinExistence type="predicted"/>